<dbReference type="InterPro" id="IPR005399">
    <property type="entry name" value="K_chnl_volt-dep_bsu_KCNAB-rel"/>
</dbReference>
<feature type="domain" description="NADP-dependent oxidoreductase" evidence="4">
    <location>
        <begin position="35"/>
        <end position="343"/>
    </location>
</feature>
<evidence type="ECO:0000256" key="2">
    <source>
        <dbReference type="ARBA" id="ARBA00022857"/>
    </source>
</evidence>
<keyword evidence="3" id="KW-0560">Oxidoreductase</keyword>
<dbReference type="GO" id="GO:0051596">
    <property type="term" value="P:methylglyoxal catabolic process"/>
    <property type="evidence" value="ECO:0007669"/>
    <property type="project" value="TreeGrafter"/>
</dbReference>
<accession>A0A097IFL5</accession>
<dbReference type="OrthoDB" id="9768793at2"/>
<dbReference type="Pfam" id="PF00248">
    <property type="entry name" value="Aldo_ket_red"/>
    <property type="match status" value="1"/>
</dbReference>
<dbReference type="EMBL" id="CP006764">
    <property type="protein sequence ID" value="AIT60905.1"/>
    <property type="molecule type" value="Genomic_DNA"/>
</dbReference>
<dbReference type="GO" id="GO:0016491">
    <property type="term" value="F:oxidoreductase activity"/>
    <property type="evidence" value="ECO:0007669"/>
    <property type="project" value="UniProtKB-KW"/>
</dbReference>
<keyword evidence="6" id="KW-1185">Reference proteome</keyword>
<organism evidence="5 6">
    <name type="scientific">Corynebacterium doosanense CAU 212 = DSM 45436</name>
    <dbReference type="NCBI Taxonomy" id="558173"/>
    <lineage>
        <taxon>Bacteria</taxon>
        <taxon>Bacillati</taxon>
        <taxon>Actinomycetota</taxon>
        <taxon>Actinomycetes</taxon>
        <taxon>Mycobacteriales</taxon>
        <taxon>Corynebacteriaceae</taxon>
        <taxon>Corynebacterium</taxon>
    </lineage>
</organism>
<dbReference type="eggNOG" id="COG0667">
    <property type="taxonomic scope" value="Bacteria"/>
</dbReference>
<dbReference type="STRING" id="558173.CDOO_06275"/>
<evidence type="ECO:0000313" key="5">
    <source>
        <dbReference type="EMBL" id="AIT60905.1"/>
    </source>
</evidence>
<evidence type="ECO:0000259" key="4">
    <source>
        <dbReference type="Pfam" id="PF00248"/>
    </source>
</evidence>
<dbReference type="Proteomes" id="UP000029914">
    <property type="component" value="Chromosome"/>
</dbReference>
<name>A0A097IFL5_9CORY</name>
<dbReference type="PANTHER" id="PTHR43150:SF4">
    <property type="entry name" value="L-GLYCERALDEHYDE 3-PHOSPHATE REDUCTASE"/>
    <property type="match status" value="1"/>
</dbReference>
<evidence type="ECO:0000313" key="6">
    <source>
        <dbReference type="Proteomes" id="UP000029914"/>
    </source>
</evidence>
<keyword evidence="2" id="KW-0521">NADP</keyword>
<dbReference type="PANTHER" id="PTHR43150">
    <property type="entry name" value="HYPERKINETIC, ISOFORM M"/>
    <property type="match status" value="1"/>
</dbReference>
<dbReference type="RefSeq" id="WP_018022580.1">
    <property type="nucleotide sequence ID" value="NZ_AQUX01000009.1"/>
</dbReference>
<dbReference type="InterPro" id="IPR023210">
    <property type="entry name" value="NADP_OxRdtase_dom"/>
</dbReference>
<evidence type="ECO:0000256" key="1">
    <source>
        <dbReference type="ARBA" id="ARBA00006515"/>
    </source>
</evidence>
<dbReference type="Gene3D" id="3.20.20.100">
    <property type="entry name" value="NADP-dependent oxidoreductase domain"/>
    <property type="match status" value="1"/>
</dbReference>
<dbReference type="HOGENOM" id="CLU_023205_2_0_11"/>
<sequence>MIVDQQNPAPYVPAAERYEDAQFRRCGSSGLKLSPISLGLWHNFGDDKPLAVQRGIIRRAFDRGVTHFDLANNYGPPAGSAEENFGRILRRDFSGHRDKMVISSKAGWYMWDGPYGFGGSRKYLMSSLDQSLERLGLDYVDIFYHHRPDPDTPLEESMYALRDIVASGKALYVGISSYGPQLTAEAAEIMAGEGVPLLIHQPSYSLVNRWVEQPDESGSSLLEAAADNGLGVIAFSPLAQGLLTDRYLDGVPEGSRAGSGKMNRDFLSRENLEMVAGLNEIARERGQSLAQMAIAWVLRDQGPETVTSTIIGASSVEQLDTNLDALGNLDFDTDELRRIDEIAHDAGINQWAGATESRTSAE</sequence>
<dbReference type="SUPFAM" id="SSF51430">
    <property type="entry name" value="NAD(P)-linked oxidoreductase"/>
    <property type="match status" value="1"/>
</dbReference>
<dbReference type="InterPro" id="IPR036812">
    <property type="entry name" value="NAD(P)_OxRdtase_dom_sf"/>
</dbReference>
<proteinExistence type="inferred from homology"/>
<dbReference type="AlphaFoldDB" id="A0A097IFL5"/>
<evidence type="ECO:0000256" key="3">
    <source>
        <dbReference type="ARBA" id="ARBA00023002"/>
    </source>
</evidence>
<reference evidence="5 6" key="1">
    <citation type="submission" date="2013-09" db="EMBL/GenBank/DDBJ databases">
        <title>Complete genome sequence of Corynebacterium doosanense CAU 212(T) (=DSM 45436(T)), isolated from activated sludge.</title>
        <authorList>
            <person name="Schaffert L."/>
            <person name="Albersmeier A."/>
            <person name="Kalinowski J."/>
            <person name="Ruckert C."/>
        </authorList>
    </citation>
    <scope>NUCLEOTIDE SEQUENCE [LARGE SCALE GENOMIC DNA]</scope>
    <source>
        <strain evidence="5 6">CAU 212</strain>
    </source>
</reference>
<comment type="similarity">
    <text evidence="1">Belongs to the shaker potassium channel beta subunit family.</text>
</comment>
<protein>
    <submittedName>
        <fullName evidence="5">Aldo/keto reductase</fullName>
    </submittedName>
</protein>
<gene>
    <name evidence="5" type="ORF">CDOO_06275</name>
</gene>
<dbReference type="KEGG" id="cdo:CDOO_06275"/>